<dbReference type="EMBL" id="JYDL01000163">
    <property type="protein sequence ID" value="KRX14344.1"/>
    <property type="molecule type" value="Genomic_DNA"/>
</dbReference>
<evidence type="ECO:0000313" key="1">
    <source>
        <dbReference type="EMBL" id="KRX14344.1"/>
    </source>
</evidence>
<dbReference type="Proteomes" id="UP000054630">
    <property type="component" value="Unassembled WGS sequence"/>
</dbReference>
<protein>
    <submittedName>
        <fullName evidence="1">Uncharacterized protein</fullName>
    </submittedName>
</protein>
<dbReference type="AlphaFoldDB" id="A0A0V0RJ67"/>
<organism evidence="1 2">
    <name type="scientific">Trichinella nelsoni</name>
    <dbReference type="NCBI Taxonomy" id="6336"/>
    <lineage>
        <taxon>Eukaryota</taxon>
        <taxon>Metazoa</taxon>
        <taxon>Ecdysozoa</taxon>
        <taxon>Nematoda</taxon>
        <taxon>Enoplea</taxon>
        <taxon>Dorylaimia</taxon>
        <taxon>Trichinellida</taxon>
        <taxon>Trichinellidae</taxon>
        <taxon>Trichinella</taxon>
    </lineage>
</organism>
<accession>A0A0V0RJ67</accession>
<name>A0A0V0RJ67_9BILA</name>
<sequence>MNDLDKHWFVLDKRGIVRNLYLQFYVNDYTKAGIEAKLEEILVTSKPKEAHSEEEIRVLMKQDFTSDA</sequence>
<evidence type="ECO:0000313" key="2">
    <source>
        <dbReference type="Proteomes" id="UP000054630"/>
    </source>
</evidence>
<proteinExistence type="predicted"/>
<keyword evidence="2" id="KW-1185">Reference proteome</keyword>
<gene>
    <name evidence="1" type="ORF">T07_13825</name>
</gene>
<reference evidence="1 2" key="1">
    <citation type="submission" date="2015-01" db="EMBL/GenBank/DDBJ databases">
        <title>Evolution of Trichinella species and genotypes.</title>
        <authorList>
            <person name="Korhonen P.K."/>
            <person name="Edoardo P."/>
            <person name="Giuseppe L.R."/>
            <person name="Gasser R.B."/>
        </authorList>
    </citation>
    <scope>NUCLEOTIDE SEQUENCE [LARGE SCALE GENOMIC DNA]</scope>
    <source>
        <strain evidence="1">ISS37</strain>
    </source>
</reference>
<dbReference type="OrthoDB" id="10295880at2759"/>
<comment type="caution">
    <text evidence="1">The sequence shown here is derived from an EMBL/GenBank/DDBJ whole genome shotgun (WGS) entry which is preliminary data.</text>
</comment>